<gene>
    <name evidence="2" type="primary">g704</name>
    <name evidence="2" type="ORF">EsDP_00000704</name>
</gene>
<name>A0ABQ0CFP6_9HYPO</name>
<accession>A0ABQ0CFP6</accession>
<sequence>MASEGRYFGGLKVIYTAPRSLPPEDIQGSLDECLRFKQEWPQWIAGGSGPLWVEAAGNVEHGACLPGQSPQGKPCSTNGNANGSVSWNGLSANTRLSRNTAVLRRDGTAILAVSLISLASTEVFIGASHILLNGLYWGLGMIPHSYSWDLFFYGLTDVTPDDAASALKATRAADQREGHPSFKRTPWYAIRETGLTMWVERSGAAPSTEQWRKWLREADEAAKHNKRGWPAVQRKDDTLKEKLRDGHVLDRAAQHAPATEVRPPVDSGNNGWTKDGTF</sequence>
<feature type="region of interest" description="Disordered" evidence="1">
    <location>
        <begin position="249"/>
        <end position="278"/>
    </location>
</feature>
<comment type="caution">
    <text evidence="2">The sequence shown here is derived from an EMBL/GenBank/DDBJ whole genome shotgun (WGS) entry which is preliminary data.</text>
</comment>
<dbReference type="EMBL" id="BAAFGZ010000013">
    <property type="protein sequence ID" value="GAB0132263.1"/>
    <property type="molecule type" value="Genomic_DNA"/>
</dbReference>
<protein>
    <submittedName>
        <fullName evidence="2">Uncharacterized protein</fullName>
    </submittedName>
</protein>
<dbReference type="Proteomes" id="UP001562357">
    <property type="component" value="Unassembled WGS sequence"/>
</dbReference>
<evidence type="ECO:0000313" key="3">
    <source>
        <dbReference type="Proteomes" id="UP001562357"/>
    </source>
</evidence>
<reference evidence="3" key="1">
    <citation type="submission" date="2024-06" db="EMBL/GenBank/DDBJ databases">
        <title>Draft Genome Sequences of Epichloe bromicola Strains Isolated from Elymus ciliaris.</title>
        <authorList>
            <consortium name="Epichloe bromicola genome sequencing consortium"/>
            <person name="Miura A."/>
            <person name="Imano S."/>
            <person name="Ashida A."/>
            <person name="Sato I."/>
            <person name="Chiba S."/>
            <person name="Tanaka A."/>
            <person name="Camagna M."/>
            <person name="Takemoto D."/>
        </authorList>
    </citation>
    <scope>NUCLEOTIDE SEQUENCE [LARGE SCALE GENOMIC DNA]</scope>
    <source>
        <strain evidence="3">DP</strain>
    </source>
</reference>
<keyword evidence="3" id="KW-1185">Reference proteome</keyword>
<dbReference type="Gene3D" id="3.20.20.140">
    <property type="entry name" value="Metal-dependent hydrolases"/>
    <property type="match status" value="1"/>
</dbReference>
<proteinExistence type="predicted"/>
<organism evidence="2 3">
    <name type="scientific">Epichloe bromicola</name>
    <dbReference type="NCBI Taxonomy" id="79588"/>
    <lineage>
        <taxon>Eukaryota</taxon>
        <taxon>Fungi</taxon>
        <taxon>Dikarya</taxon>
        <taxon>Ascomycota</taxon>
        <taxon>Pezizomycotina</taxon>
        <taxon>Sordariomycetes</taxon>
        <taxon>Hypocreomycetidae</taxon>
        <taxon>Hypocreales</taxon>
        <taxon>Clavicipitaceae</taxon>
        <taxon>Epichloe</taxon>
    </lineage>
</organism>
<evidence type="ECO:0000313" key="2">
    <source>
        <dbReference type="EMBL" id="GAB0132263.1"/>
    </source>
</evidence>
<evidence type="ECO:0000256" key="1">
    <source>
        <dbReference type="SAM" id="MobiDB-lite"/>
    </source>
</evidence>